<keyword evidence="1" id="KW-0812">Transmembrane</keyword>
<keyword evidence="1" id="KW-0472">Membrane</keyword>
<dbReference type="Proteomes" id="UP000284841">
    <property type="component" value="Unassembled WGS sequence"/>
</dbReference>
<dbReference type="OrthoDB" id="1644644at2"/>
<dbReference type="STRING" id="1776384.GCA_900086585_02616"/>
<feature type="transmembrane region" description="Helical" evidence="1">
    <location>
        <begin position="114"/>
        <end position="133"/>
    </location>
</feature>
<dbReference type="AlphaFoldDB" id="A0A415E6B7"/>
<keyword evidence="1" id="KW-1133">Transmembrane helix</keyword>
<comment type="caution">
    <text evidence="2">The sequence shown here is derived from an EMBL/GenBank/DDBJ whole genome shotgun (WGS) entry which is preliminary data.</text>
</comment>
<evidence type="ECO:0000313" key="2">
    <source>
        <dbReference type="EMBL" id="RHJ89313.1"/>
    </source>
</evidence>
<accession>A0A415E6B7</accession>
<evidence type="ECO:0000313" key="3">
    <source>
        <dbReference type="Proteomes" id="UP000284841"/>
    </source>
</evidence>
<feature type="transmembrane region" description="Helical" evidence="1">
    <location>
        <begin position="12"/>
        <end position="32"/>
    </location>
</feature>
<feature type="transmembrane region" description="Helical" evidence="1">
    <location>
        <begin position="75"/>
        <end position="94"/>
    </location>
</feature>
<dbReference type="EMBL" id="QRMS01000001">
    <property type="protein sequence ID" value="RHJ89313.1"/>
    <property type="molecule type" value="Genomic_DNA"/>
</dbReference>
<evidence type="ECO:0000256" key="1">
    <source>
        <dbReference type="SAM" id="Phobius"/>
    </source>
</evidence>
<gene>
    <name evidence="2" type="ORF">DW099_01685</name>
</gene>
<protein>
    <submittedName>
        <fullName evidence="2">Uncharacterized protein</fullName>
    </submittedName>
</protein>
<proteinExistence type="predicted"/>
<reference evidence="2 3" key="1">
    <citation type="submission" date="2018-08" db="EMBL/GenBank/DDBJ databases">
        <title>A genome reference for cultivated species of the human gut microbiota.</title>
        <authorList>
            <person name="Zou Y."/>
            <person name="Xue W."/>
            <person name="Luo G."/>
        </authorList>
    </citation>
    <scope>NUCLEOTIDE SEQUENCE [LARGE SCALE GENOMIC DNA]</scope>
    <source>
        <strain evidence="2 3">AM07-24</strain>
    </source>
</reference>
<name>A0A415E6B7_9FIRM</name>
<keyword evidence="3" id="KW-1185">Reference proteome</keyword>
<dbReference type="RefSeq" id="WP_118333410.1">
    <property type="nucleotide sequence ID" value="NZ_AP025567.1"/>
</dbReference>
<feature type="transmembrane region" description="Helical" evidence="1">
    <location>
        <begin position="44"/>
        <end position="63"/>
    </location>
</feature>
<organism evidence="2 3">
    <name type="scientific">Emergencia timonensis</name>
    <dbReference type="NCBI Taxonomy" id="1776384"/>
    <lineage>
        <taxon>Bacteria</taxon>
        <taxon>Bacillati</taxon>
        <taxon>Bacillota</taxon>
        <taxon>Clostridia</taxon>
        <taxon>Peptostreptococcales</taxon>
        <taxon>Anaerovoracaceae</taxon>
        <taxon>Emergencia</taxon>
    </lineage>
</organism>
<sequence length="139" mass="15615">MSVKKSNYPFNKLILLLLLCSVIGIFLPWLYFNRSVDYTTGLDFLVAPLFFSGLVGSIILSLLRDRSQMVDIVNLIALLLIPASCAFQFLTWHIRGITGRLDLAVSFSTAHYGFYLTFFSSLAAALLFAAGLVKRRRRT</sequence>